<dbReference type="InterPro" id="IPR050579">
    <property type="entry name" value="PMP-22/EMP/MP20-like"/>
</dbReference>
<protein>
    <recommendedName>
        <fullName evidence="8">Claudin</fullName>
    </recommendedName>
</protein>
<dbReference type="GO" id="GO:0005886">
    <property type="term" value="C:plasma membrane"/>
    <property type="evidence" value="ECO:0007669"/>
    <property type="project" value="TreeGrafter"/>
</dbReference>
<organism evidence="6 7">
    <name type="scientific">Biomphalaria glabrata</name>
    <name type="common">Bloodfluke planorb</name>
    <name type="synonym">Freshwater snail</name>
    <dbReference type="NCBI Taxonomy" id="6526"/>
    <lineage>
        <taxon>Eukaryota</taxon>
        <taxon>Metazoa</taxon>
        <taxon>Spiralia</taxon>
        <taxon>Lophotrochozoa</taxon>
        <taxon>Mollusca</taxon>
        <taxon>Gastropoda</taxon>
        <taxon>Heterobranchia</taxon>
        <taxon>Euthyneura</taxon>
        <taxon>Panpulmonata</taxon>
        <taxon>Hygrophila</taxon>
        <taxon>Lymnaeoidea</taxon>
        <taxon>Planorbidae</taxon>
        <taxon>Biomphalaria</taxon>
    </lineage>
</organism>
<evidence type="ECO:0000256" key="4">
    <source>
        <dbReference type="ARBA" id="ARBA00023136"/>
    </source>
</evidence>
<feature type="transmembrane region" description="Helical" evidence="5">
    <location>
        <begin position="7"/>
        <end position="31"/>
    </location>
</feature>
<dbReference type="OrthoDB" id="6043871at2759"/>
<keyword evidence="4 5" id="KW-0472">Membrane</keyword>
<accession>A0A2C9LBT3</accession>
<dbReference type="EnsemblMetazoa" id="BGLB029272-RA">
    <property type="protein sequence ID" value="BGLB029272-PA"/>
    <property type="gene ID" value="BGLB029272"/>
</dbReference>
<dbReference type="PANTHER" id="PTHR10671">
    <property type="entry name" value="EPITHELIAL MEMBRANE PROTEIN-RELATED"/>
    <property type="match status" value="1"/>
</dbReference>
<dbReference type="VEuPathDB" id="VectorBase:BGLAX_029022"/>
<feature type="transmembrane region" description="Helical" evidence="5">
    <location>
        <begin position="136"/>
        <end position="158"/>
    </location>
</feature>
<dbReference type="KEGG" id="bgt:106080066"/>
<sequence>MEQGKLFNLVGAMLIVFATALHIVCLVTPHFSEADCHDVFRDKVWQKLRHSVSDPGNISTTTEPVTENGLNRSTGQDYEFYINKINFGLWELCFLFVRQEAEVDICTKWSSETIYNSETKDLDSIGSKGWTRAAQAMAIIGTLMAFMGITLAIVNMLVKSKGDRQRLIHIFIASGCFATGGFLLLGNFIVAANYKDAIVLPDDPGVYPPLVQFQEILRDHSFLSWGFALDVVAFALSMLAGVAHLIGGRIVNIENGIV</sequence>
<dbReference type="Gene3D" id="1.20.140.150">
    <property type="match status" value="1"/>
</dbReference>
<feature type="transmembrane region" description="Helical" evidence="5">
    <location>
        <begin position="170"/>
        <end position="194"/>
    </location>
</feature>
<evidence type="ECO:0008006" key="8">
    <source>
        <dbReference type="Google" id="ProtNLM"/>
    </source>
</evidence>
<evidence type="ECO:0000313" key="7">
    <source>
        <dbReference type="Proteomes" id="UP000076420"/>
    </source>
</evidence>
<dbReference type="Pfam" id="PF13903">
    <property type="entry name" value="Claudin_2"/>
    <property type="match status" value="1"/>
</dbReference>
<evidence type="ECO:0000256" key="1">
    <source>
        <dbReference type="ARBA" id="ARBA00004141"/>
    </source>
</evidence>
<reference evidence="6" key="1">
    <citation type="submission" date="2020-05" db="UniProtKB">
        <authorList>
            <consortium name="EnsemblMetazoa"/>
        </authorList>
    </citation>
    <scope>IDENTIFICATION</scope>
    <source>
        <strain evidence="6">BB02</strain>
    </source>
</reference>
<evidence type="ECO:0000256" key="5">
    <source>
        <dbReference type="SAM" id="Phobius"/>
    </source>
</evidence>
<evidence type="ECO:0000313" key="6">
    <source>
        <dbReference type="EnsemblMetazoa" id="BGLB029272-PA"/>
    </source>
</evidence>
<name>A0A2C9LBT3_BIOGL</name>
<comment type="subcellular location">
    <subcellularLocation>
        <location evidence="1">Membrane</location>
        <topology evidence="1">Multi-pass membrane protein</topology>
    </subcellularLocation>
</comment>
<evidence type="ECO:0000256" key="3">
    <source>
        <dbReference type="ARBA" id="ARBA00022989"/>
    </source>
</evidence>
<dbReference type="VEuPathDB" id="VectorBase:BGLB029272"/>
<gene>
    <name evidence="6" type="primary">106080066</name>
</gene>
<proteinExistence type="predicted"/>
<dbReference type="Proteomes" id="UP000076420">
    <property type="component" value="Unassembled WGS sequence"/>
</dbReference>
<keyword evidence="3 5" id="KW-1133">Transmembrane helix</keyword>
<dbReference type="AlphaFoldDB" id="A0A2C9LBT3"/>
<dbReference type="InterPro" id="IPR004031">
    <property type="entry name" value="PMP22/EMP/MP20/Claudin"/>
</dbReference>
<dbReference type="PANTHER" id="PTHR10671:SF108">
    <property type="entry name" value="CLAUDIN FAMILY PROTEIN-RELATED"/>
    <property type="match status" value="1"/>
</dbReference>
<keyword evidence="2 5" id="KW-0812">Transmembrane</keyword>
<feature type="transmembrane region" description="Helical" evidence="5">
    <location>
        <begin position="222"/>
        <end position="246"/>
    </location>
</feature>
<evidence type="ECO:0000256" key="2">
    <source>
        <dbReference type="ARBA" id="ARBA00022692"/>
    </source>
</evidence>